<protein>
    <submittedName>
        <fullName evidence="3">ParB-like nuclease domain-containing protein</fullName>
    </submittedName>
</protein>
<feature type="region of interest" description="Disordered" evidence="1">
    <location>
        <begin position="1"/>
        <end position="35"/>
    </location>
</feature>
<organism evidence="3 4">
    <name type="scientific">Micromonospora sagamiensis</name>
    <dbReference type="NCBI Taxonomy" id="47875"/>
    <lineage>
        <taxon>Bacteria</taxon>
        <taxon>Bacillati</taxon>
        <taxon>Actinomycetota</taxon>
        <taxon>Actinomycetes</taxon>
        <taxon>Micromonosporales</taxon>
        <taxon>Micromonosporaceae</taxon>
        <taxon>Micromonospora</taxon>
    </lineage>
</organism>
<evidence type="ECO:0000256" key="1">
    <source>
        <dbReference type="SAM" id="MobiDB-lite"/>
    </source>
</evidence>
<feature type="region of interest" description="Disordered" evidence="1">
    <location>
        <begin position="111"/>
        <end position="139"/>
    </location>
</feature>
<reference evidence="3 4" key="1">
    <citation type="submission" date="2019-07" db="EMBL/GenBank/DDBJ databases">
        <title>R&amp;d 2014.</title>
        <authorList>
            <person name="Klenk H.-P."/>
        </authorList>
    </citation>
    <scope>NUCLEOTIDE SEQUENCE [LARGE SCALE GENOMIC DNA]</scope>
    <source>
        <strain evidence="3 4">DSM 43912</strain>
    </source>
</reference>
<dbReference type="CDD" id="cd16387">
    <property type="entry name" value="ParB_N_Srx"/>
    <property type="match status" value="1"/>
</dbReference>
<evidence type="ECO:0000259" key="2">
    <source>
        <dbReference type="SMART" id="SM00470"/>
    </source>
</evidence>
<dbReference type="InterPro" id="IPR003115">
    <property type="entry name" value="ParB_N"/>
</dbReference>
<accession>A0A562WBU4</accession>
<name>A0A562WBU4_9ACTN</name>
<evidence type="ECO:0000313" key="3">
    <source>
        <dbReference type="EMBL" id="TWJ27676.1"/>
    </source>
</evidence>
<keyword evidence="4" id="KW-1185">Reference proteome</keyword>
<sequence length="167" mass="17519">MSSSSEILELDGDNKEIPARDVHPGPRSHLAETDPVSVPISALLPGYSPRPAGENPEHVQLSAAARDLPPILVHRSTTRVIDRMHRLRAAKLRGDETIPVSFFEGDARLAGSGAGGVQGRRADRLPHTDSRSDGHGAAAAPAAVPLAHASMSSVAWLALSLGSHSEV</sequence>
<dbReference type="InterPro" id="IPR036086">
    <property type="entry name" value="ParB/Sulfiredoxin_sf"/>
</dbReference>
<dbReference type="SMART" id="SM00470">
    <property type="entry name" value="ParB"/>
    <property type="match status" value="1"/>
</dbReference>
<feature type="domain" description="ParB-like N-terminal" evidence="2">
    <location>
        <begin position="36"/>
        <end position="117"/>
    </location>
</feature>
<feature type="compositionally biased region" description="Basic and acidic residues" evidence="1">
    <location>
        <begin position="120"/>
        <end position="134"/>
    </location>
</feature>
<gene>
    <name evidence="3" type="ORF">JD81_01167</name>
</gene>
<dbReference type="AlphaFoldDB" id="A0A562WBU4"/>
<dbReference type="SUPFAM" id="SSF110849">
    <property type="entry name" value="ParB/Sulfiredoxin"/>
    <property type="match status" value="1"/>
</dbReference>
<comment type="caution">
    <text evidence="3">The sequence shown here is derived from an EMBL/GenBank/DDBJ whole genome shotgun (WGS) entry which is preliminary data.</text>
</comment>
<dbReference type="EMBL" id="VLLP01000001">
    <property type="protein sequence ID" value="TWJ27676.1"/>
    <property type="molecule type" value="Genomic_DNA"/>
</dbReference>
<proteinExistence type="predicted"/>
<evidence type="ECO:0000313" key="4">
    <source>
        <dbReference type="Proteomes" id="UP000319728"/>
    </source>
</evidence>
<dbReference type="Proteomes" id="UP000319728">
    <property type="component" value="Unassembled WGS sequence"/>
</dbReference>
<feature type="compositionally biased region" description="Basic and acidic residues" evidence="1">
    <location>
        <begin position="12"/>
        <end position="32"/>
    </location>
</feature>